<organism evidence="1">
    <name type="scientific">uncultured Caudovirales phage</name>
    <dbReference type="NCBI Taxonomy" id="2100421"/>
    <lineage>
        <taxon>Viruses</taxon>
        <taxon>Duplodnaviria</taxon>
        <taxon>Heunggongvirae</taxon>
        <taxon>Uroviricota</taxon>
        <taxon>Caudoviricetes</taxon>
        <taxon>Peduoviridae</taxon>
        <taxon>Maltschvirus</taxon>
        <taxon>Maltschvirus maltsch</taxon>
    </lineage>
</organism>
<gene>
    <name evidence="1" type="ORF">UFOVP343_33</name>
</gene>
<protein>
    <submittedName>
        <fullName evidence="1">Uncharacterized protein</fullName>
    </submittedName>
</protein>
<name>A0A6J5M5A1_9CAUD</name>
<dbReference type="EMBL" id="LR796358">
    <property type="protein sequence ID" value="CAB4138999.1"/>
    <property type="molecule type" value="Genomic_DNA"/>
</dbReference>
<sequence>MSNQFVVKKKTVATVINGSGPQYADMSVLPDRMGGIYLVIGARYDDRRACAFSKDGIKELIDTLSEILEALEE</sequence>
<proteinExistence type="predicted"/>
<accession>A0A6J5M5A1</accession>
<reference evidence="1" key="1">
    <citation type="submission" date="2020-04" db="EMBL/GenBank/DDBJ databases">
        <authorList>
            <person name="Chiriac C."/>
            <person name="Salcher M."/>
            <person name="Ghai R."/>
            <person name="Kavagutti S V."/>
        </authorList>
    </citation>
    <scope>NUCLEOTIDE SEQUENCE</scope>
</reference>
<evidence type="ECO:0000313" key="1">
    <source>
        <dbReference type="EMBL" id="CAB4138999.1"/>
    </source>
</evidence>